<sequence>MVNMDVIDAVNARLAACDGEQQRNEANDVEANFNLPFTTLRPQLVETIPLVNKSLPFPGEKTKSNKSLTISLNKRKKPPSPSTEGAVADELSGTNHRTAATIPSKWQ</sequence>
<dbReference type="EMBL" id="WIXE01005066">
    <property type="protein sequence ID" value="KAK5982473.1"/>
    <property type="molecule type" value="Genomic_DNA"/>
</dbReference>
<feature type="non-terminal residue" evidence="2">
    <location>
        <position position="107"/>
    </location>
</feature>
<comment type="caution">
    <text evidence="2">The sequence shown here is derived from an EMBL/GenBank/DDBJ whole genome shotgun (WGS) entry which is preliminary data.</text>
</comment>
<dbReference type="AlphaFoldDB" id="A0AAN8IT48"/>
<organism evidence="2 3">
    <name type="scientific">Trichostrongylus colubriformis</name>
    <name type="common">Black scour worm</name>
    <dbReference type="NCBI Taxonomy" id="6319"/>
    <lineage>
        <taxon>Eukaryota</taxon>
        <taxon>Metazoa</taxon>
        <taxon>Ecdysozoa</taxon>
        <taxon>Nematoda</taxon>
        <taxon>Chromadorea</taxon>
        <taxon>Rhabditida</taxon>
        <taxon>Rhabditina</taxon>
        <taxon>Rhabditomorpha</taxon>
        <taxon>Strongyloidea</taxon>
        <taxon>Trichostrongylidae</taxon>
        <taxon>Trichostrongylus</taxon>
    </lineage>
</organism>
<evidence type="ECO:0000313" key="2">
    <source>
        <dbReference type="EMBL" id="KAK5982473.1"/>
    </source>
</evidence>
<proteinExistence type="predicted"/>
<accession>A0AAN8IT48</accession>
<feature type="region of interest" description="Disordered" evidence="1">
    <location>
        <begin position="55"/>
        <end position="107"/>
    </location>
</feature>
<keyword evidence="3" id="KW-1185">Reference proteome</keyword>
<evidence type="ECO:0000313" key="3">
    <source>
        <dbReference type="Proteomes" id="UP001331761"/>
    </source>
</evidence>
<gene>
    <name evidence="2" type="ORF">GCK32_019497</name>
</gene>
<dbReference type="Proteomes" id="UP001331761">
    <property type="component" value="Unassembled WGS sequence"/>
</dbReference>
<protein>
    <submittedName>
        <fullName evidence="2">Uncharacterized protein</fullName>
    </submittedName>
</protein>
<name>A0AAN8IT48_TRICO</name>
<reference evidence="2 3" key="1">
    <citation type="submission" date="2019-10" db="EMBL/GenBank/DDBJ databases">
        <title>Assembly and Annotation for the nematode Trichostrongylus colubriformis.</title>
        <authorList>
            <person name="Martin J."/>
        </authorList>
    </citation>
    <scope>NUCLEOTIDE SEQUENCE [LARGE SCALE GENOMIC DNA]</scope>
    <source>
        <strain evidence="2">G859</strain>
        <tissue evidence="2">Whole worm</tissue>
    </source>
</reference>
<evidence type="ECO:0000256" key="1">
    <source>
        <dbReference type="SAM" id="MobiDB-lite"/>
    </source>
</evidence>